<protein>
    <submittedName>
        <fullName evidence="2">YlaF family protein</fullName>
    </submittedName>
</protein>
<feature type="transmembrane region" description="Helical" evidence="1">
    <location>
        <begin position="7"/>
        <end position="25"/>
    </location>
</feature>
<gene>
    <name evidence="2" type="ORF">K9V48_00455</name>
</gene>
<evidence type="ECO:0000313" key="2">
    <source>
        <dbReference type="EMBL" id="MBZ5748756.1"/>
    </source>
</evidence>
<keyword evidence="1" id="KW-1133">Transmembrane helix</keyword>
<name>A0ABS7UKA8_9BACI</name>
<organism evidence="2 3">
    <name type="scientific">Metabacillus rhizolycopersici</name>
    <dbReference type="NCBI Taxonomy" id="2875709"/>
    <lineage>
        <taxon>Bacteria</taxon>
        <taxon>Bacillati</taxon>
        <taxon>Bacillota</taxon>
        <taxon>Bacilli</taxon>
        <taxon>Bacillales</taxon>
        <taxon>Bacillaceae</taxon>
        <taxon>Metabacillus</taxon>
    </lineage>
</organism>
<sequence length="64" mass="6797">MRLGKWIFIVLAFFAATCMIGIGIAVGERSILGILLAIIGLNAVMATGFIMKKKIAGKRNFGIG</sequence>
<keyword evidence="1" id="KW-0472">Membrane</keyword>
<comment type="caution">
    <text evidence="2">The sequence shown here is derived from an EMBL/GenBank/DDBJ whole genome shotgun (WGS) entry which is preliminary data.</text>
</comment>
<dbReference type="Proteomes" id="UP001165287">
    <property type="component" value="Unassembled WGS sequence"/>
</dbReference>
<feature type="transmembrane region" description="Helical" evidence="1">
    <location>
        <begin position="31"/>
        <end position="51"/>
    </location>
</feature>
<evidence type="ECO:0000256" key="1">
    <source>
        <dbReference type="SAM" id="Phobius"/>
    </source>
</evidence>
<dbReference type="EMBL" id="JAIQUM010000001">
    <property type="protein sequence ID" value="MBZ5748756.1"/>
    <property type="molecule type" value="Genomic_DNA"/>
</dbReference>
<evidence type="ECO:0000313" key="3">
    <source>
        <dbReference type="Proteomes" id="UP001165287"/>
    </source>
</evidence>
<dbReference type="InterPro" id="IPR035211">
    <property type="entry name" value="DUF5325"/>
</dbReference>
<reference evidence="2" key="1">
    <citation type="submission" date="2024-05" db="EMBL/GenBank/DDBJ databases">
        <title>Metabacillus sp. nov., isolated from the rhizosphere soil of tomato plants.</title>
        <authorList>
            <person name="Ma R."/>
        </authorList>
    </citation>
    <scope>NUCLEOTIDE SEQUENCE</scope>
    <source>
        <strain evidence="2">DBTR6</strain>
    </source>
</reference>
<keyword evidence="3" id="KW-1185">Reference proteome</keyword>
<keyword evidence="1" id="KW-0812">Transmembrane</keyword>
<proteinExistence type="predicted"/>
<accession>A0ABS7UKA8</accession>
<dbReference type="Pfam" id="PF17259">
    <property type="entry name" value="DUF5325"/>
    <property type="match status" value="1"/>
</dbReference>
<dbReference type="RefSeq" id="WP_224135865.1">
    <property type="nucleotide sequence ID" value="NZ_JAIQUM010000001.1"/>
</dbReference>